<evidence type="ECO:0000313" key="6">
    <source>
        <dbReference type="EMBL" id="BBB30659.1"/>
    </source>
</evidence>
<dbReference type="InterPro" id="IPR009057">
    <property type="entry name" value="Homeodomain-like_sf"/>
</dbReference>
<dbReference type="AlphaFoldDB" id="A0A7R6SWH4"/>
<keyword evidence="2 4" id="KW-0238">DNA-binding</keyword>
<evidence type="ECO:0000256" key="3">
    <source>
        <dbReference type="ARBA" id="ARBA00023163"/>
    </source>
</evidence>
<dbReference type="SUPFAM" id="SSF46689">
    <property type="entry name" value="Homeodomain-like"/>
    <property type="match status" value="1"/>
</dbReference>
<dbReference type="KEGG" id="njp:NEJAP_2716"/>
<evidence type="ECO:0000256" key="4">
    <source>
        <dbReference type="PROSITE-ProRule" id="PRU00335"/>
    </source>
</evidence>
<dbReference type="Gene3D" id="1.10.357.10">
    <property type="entry name" value="Tetracycline Repressor, domain 2"/>
    <property type="match status" value="1"/>
</dbReference>
<sequence>MTKDKKTYHHGDLRKTLLDTATKIIREGGVETLSIRKLADQVGVSRTAPYHHFKDKNELLCAIAEQGFLLQDQAVKKIPAQYPKLAPAALFKQYVLAYIRFANEQPETYDLMFGREIWKTGTPTESLKVISKSSFRIWVEWVEELKEKNLFNQEEPTLRIAQASWAALHGLCRLFNDGIYVNRDDLEAIATTTVHMLIQTSGDVTKSKEKL</sequence>
<dbReference type="InterPro" id="IPR050109">
    <property type="entry name" value="HTH-type_TetR-like_transc_reg"/>
</dbReference>
<proteinExistence type="predicted"/>
<keyword evidence="1" id="KW-0805">Transcription regulation</keyword>
<dbReference type="RefSeq" id="WP_201347823.1">
    <property type="nucleotide sequence ID" value="NZ_AP014546.1"/>
</dbReference>
<reference evidence="6 7" key="1">
    <citation type="journal article" date="2008" name="Int. J. Syst. Evol. Microbiol.">
        <title>Neptunomonas japonica sp. nov., an Osedax japonicus symbiont-like bacterium isolated from sediment adjacent to sperm whale carcasses off Kagoshima, Japan.</title>
        <authorList>
            <person name="Miyazaki M."/>
            <person name="Nogi Y."/>
            <person name="Fujiwara Y."/>
            <person name="Kawato M."/>
            <person name="Kubokawa K."/>
            <person name="Horikoshi K."/>
        </authorList>
    </citation>
    <scope>NUCLEOTIDE SEQUENCE [LARGE SCALE GENOMIC DNA]</scope>
    <source>
        <strain evidence="6 7">JAMM 1380</strain>
    </source>
</reference>
<dbReference type="GO" id="GO:0000976">
    <property type="term" value="F:transcription cis-regulatory region binding"/>
    <property type="evidence" value="ECO:0007669"/>
    <property type="project" value="TreeGrafter"/>
</dbReference>
<organism evidence="6 7">
    <name type="scientific">Neptunomonas japonica JAMM 1380</name>
    <dbReference type="NCBI Taxonomy" id="1441457"/>
    <lineage>
        <taxon>Bacteria</taxon>
        <taxon>Pseudomonadati</taxon>
        <taxon>Pseudomonadota</taxon>
        <taxon>Gammaproteobacteria</taxon>
        <taxon>Oceanospirillales</taxon>
        <taxon>Oceanospirillaceae</taxon>
        <taxon>Neptunomonas</taxon>
    </lineage>
</organism>
<dbReference type="Pfam" id="PF00440">
    <property type="entry name" value="TetR_N"/>
    <property type="match status" value="1"/>
</dbReference>
<dbReference type="PROSITE" id="PS50977">
    <property type="entry name" value="HTH_TETR_2"/>
    <property type="match status" value="1"/>
</dbReference>
<gene>
    <name evidence="6" type="ORF">NEJAP_2716</name>
</gene>
<dbReference type="Pfam" id="PF13305">
    <property type="entry name" value="TetR_C_33"/>
    <property type="match status" value="1"/>
</dbReference>
<evidence type="ECO:0000259" key="5">
    <source>
        <dbReference type="PROSITE" id="PS50977"/>
    </source>
</evidence>
<dbReference type="Proteomes" id="UP000595332">
    <property type="component" value="Chromosome"/>
</dbReference>
<keyword evidence="3" id="KW-0804">Transcription</keyword>
<accession>A0A7R6SWH4</accession>
<evidence type="ECO:0000313" key="7">
    <source>
        <dbReference type="Proteomes" id="UP000595332"/>
    </source>
</evidence>
<dbReference type="EMBL" id="AP014546">
    <property type="protein sequence ID" value="BBB30659.1"/>
    <property type="molecule type" value="Genomic_DNA"/>
</dbReference>
<dbReference type="PANTHER" id="PTHR30055">
    <property type="entry name" value="HTH-TYPE TRANSCRIPTIONAL REGULATOR RUTR"/>
    <property type="match status" value="1"/>
</dbReference>
<name>A0A7R6SWH4_9GAMM</name>
<dbReference type="InterPro" id="IPR025996">
    <property type="entry name" value="MT1864/Rv1816-like_C"/>
</dbReference>
<feature type="domain" description="HTH tetR-type" evidence="5">
    <location>
        <begin position="11"/>
        <end position="71"/>
    </location>
</feature>
<evidence type="ECO:0000256" key="1">
    <source>
        <dbReference type="ARBA" id="ARBA00023015"/>
    </source>
</evidence>
<keyword evidence="7" id="KW-1185">Reference proteome</keyword>
<dbReference type="PANTHER" id="PTHR30055:SF220">
    <property type="entry name" value="TETR-FAMILY REGULATORY PROTEIN"/>
    <property type="match status" value="1"/>
</dbReference>
<dbReference type="PRINTS" id="PR00455">
    <property type="entry name" value="HTHTETR"/>
</dbReference>
<dbReference type="InterPro" id="IPR036271">
    <property type="entry name" value="Tet_transcr_reg_TetR-rel_C_sf"/>
</dbReference>
<dbReference type="InterPro" id="IPR001647">
    <property type="entry name" value="HTH_TetR"/>
</dbReference>
<dbReference type="SUPFAM" id="SSF48498">
    <property type="entry name" value="Tetracyclin repressor-like, C-terminal domain"/>
    <property type="match status" value="1"/>
</dbReference>
<protein>
    <submittedName>
        <fullName evidence="6">TetR family transcriptional regulator</fullName>
    </submittedName>
</protein>
<dbReference type="GO" id="GO:0003700">
    <property type="term" value="F:DNA-binding transcription factor activity"/>
    <property type="evidence" value="ECO:0007669"/>
    <property type="project" value="TreeGrafter"/>
</dbReference>
<feature type="DNA-binding region" description="H-T-H motif" evidence="4">
    <location>
        <begin position="34"/>
        <end position="53"/>
    </location>
</feature>
<evidence type="ECO:0000256" key="2">
    <source>
        <dbReference type="ARBA" id="ARBA00023125"/>
    </source>
</evidence>